<reference evidence="1 2" key="2">
    <citation type="journal article" date="2008" name="Nature">
        <title>The Phaeodactylum genome reveals the evolutionary history of diatom genomes.</title>
        <authorList>
            <person name="Bowler C."/>
            <person name="Allen A.E."/>
            <person name="Badger J.H."/>
            <person name="Grimwood J."/>
            <person name="Jabbari K."/>
            <person name="Kuo A."/>
            <person name="Maheswari U."/>
            <person name="Martens C."/>
            <person name="Maumus F."/>
            <person name="Otillar R.P."/>
            <person name="Rayko E."/>
            <person name="Salamov A."/>
            <person name="Vandepoele K."/>
            <person name="Beszteri B."/>
            <person name="Gruber A."/>
            <person name="Heijde M."/>
            <person name="Katinka M."/>
            <person name="Mock T."/>
            <person name="Valentin K."/>
            <person name="Verret F."/>
            <person name="Berges J.A."/>
            <person name="Brownlee C."/>
            <person name="Cadoret J.P."/>
            <person name="Chiovitti A."/>
            <person name="Choi C.J."/>
            <person name="Coesel S."/>
            <person name="De Martino A."/>
            <person name="Detter J.C."/>
            <person name="Durkin C."/>
            <person name="Falciatore A."/>
            <person name="Fournet J."/>
            <person name="Haruta M."/>
            <person name="Huysman M.J."/>
            <person name="Jenkins B.D."/>
            <person name="Jiroutova K."/>
            <person name="Jorgensen R.E."/>
            <person name="Joubert Y."/>
            <person name="Kaplan A."/>
            <person name="Kroger N."/>
            <person name="Kroth P.G."/>
            <person name="La Roche J."/>
            <person name="Lindquist E."/>
            <person name="Lommer M."/>
            <person name="Martin-Jezequel V."/>
            <person name="Lopez P.J."/>
            <person name="Lucas S."/>
            <person name="Mangogna M."/>
            <person name="McGinnis K."/>
            <person name="Medlin L.K."/>
            <person name="Montsant A."/>
            <person name="Oudot-Le Secq M.P."/>
            <person name="Napoli C."/>
            <person name="Obornik M."/>
            <person name="Parker M.S."/>
            <person name="Petit J.L."/>
            <person name="Porcel B.M."/>
            <person name="Poulsen N."/>
            <person name="Robison M."/>
            <person name="Rychlewski L."/>
            <person name="Rynearson T.A."/>
            <person name="Schmutz J."/>
            <person name="Shapiro H."/>
            <person name="Siaut M."/>
            <person name="Stanley M."/>
            <person name="Sussman M.R."/>
            <person name="Taylor A.R."/>
            <person name="Vardi A."/>
            <person name="von Dassow P."/>
            <person name="Vyverman W."/>
            <person name="Willis A."/>
            <person name="Wyrwicz L.S."/>
            <person name="Rokhsar D.S."/>
            <person name="Weissenbach J."/>
            <person name="Armbrust E.V."/>
            <person name="Green B.R."/>
            <person name="Van de Peer Y."/>
            <person name="Grigoriev I.V."/>
        </authorList>
    </citation>
    <scope>NUCLEOTIDE SEQUENCE [LARGE SCALE GENOMIC DNA]</scope>
    <source>
        <strain evidence="1 2">CCMP1335</strain>
    </source>
</reference>
<evidence type="ECO:0000313" key="2">
    <source>
        <dbReference type="Proteomes" id="UP000001449"/>
    </source>
</evidence>
<dbReference type="KEGG" id="tps:THAPSDRAFT_bd793"/>
<dbReference type="Proteomes" id="UP000001449">
    <property type="component" value="Unassembled WGS sequence"/>
</dbReference>
<dbReference type="InParanoid" id="B8LEB4"/>
<reference evidence="1 2" key="1">
    <citation type="journal article" date="2004" name="Science">
        <title>The genome of the diatom Thalassiosira pseudonana: ecology, evolution, and metabolism.</title>
        <authorList>
            <person name="Armbrust E.V."/>
            <person name="Berges J.A."/>
            <person name="Bowler C."/>
            <person name="Green B.R."/>
            <person name="Martinez D."/>
            <person name="Putnam N.H."/>
            <person name="Zhou S."/>
            <person name="Allen A.E."/>
            <person name="Apt K.E."/>
            <person name="Bechner M."/>
            <person name="Brzezinski M.A."/>
            <person name="Chaal B.K."/>
            <person name="Chiovitti A."/>
            <person name="Davis A.K."/>
            <person name="Demarest M.S."/>
            <person name="Detter J.C."/>
            <person name="Glavina T."/>
            <person name="Goodstein D."/>
            <person name="Hadi M.Z."/>
            <person name="Hellsten U."/>
            <person name="Hildebrand M."/>
            <person name="Jenkins B.D."/>
            <person name="Jurka J."/>
            <person name="Kapitonov V.V."/>
            <person name="Kroger N."/>
            <person name="Lau W.W."/>
            <person name="Lane T.W."/>
            <person name="Larimer F.W."/>
            <person name="Lippmeier J.C."/>
            <person name="Lucas S."/>
            <person name="Medina M."/>
            <person name="Montsant A."/>
            <person name="Obornik M."/>
            <person name="Parker M.S."/>
            <person name="Palenik B."/>
            <person name="Pazour G.J."/>
            <person name="Richardson P.M."/>
            <person name="Rynearson T.A."/>
            <person name="Saito M.A."/>
            <person name="Schwartz D.C."/>
            <person name="Thamatrakoln K."/>
            <person name="Valentin K."/>
            <person name="Vardi A."/>
            <person name="Wilkerson F.P."/>
            <person name="Rokhsar D.S."/>
        </authorList>
    </citation>
    <scope>NUCLEOTIDE SEQUENCE [LARGE SCALE GENOMIC DNA]</scope>
    <source>
        <strain evidence="1 2">CCMP1335</strain>
    </source>
</reference>
<gene>
    <name evidence="1" type="ORF">THAPSDRAFT_bd793</name>
</gene>
<name>B8LEB4_THAPS</name>
<dbReference type="AlphaFoldDB" id="B8LEB4"/>
<dbReference type="PaxDb" id="35128-Thapsdraft793"/>
<dbReference type="GeneID" id="7447682"/>
<keyword evidence="2" id="KW-1185">Reference proteome</keyword>
<proteinExistence type="predicted"/>
<dbReference type="HOGENOM" id="CLU_907602_0_0_1"/>
<sequence>MTGDNSLFSYGTHLSSFFHSFDLAHHHSCPLYITEDSWVWDILFPLFFGPSGEVEKNAKLWKLLEEILGVTIVENEYVASKLEGIDIDTLYHPPNALFYYHSEKLNPMEIRDHRDEVFRRLFRHPSTMGGSKENVCSAIDVLQASGDKEYTVIHLSTSEVKKYMLQLNESTGKDHSASLEMGPDYVHSLLKPTGYLSHDIYTISGSGLDEIKPLFIDDKNAPVPNLETIKSSLGANIYLAVLADAYRGNPVDPMSLWITRMRYALGMKNTFVFTEKVGDEWVSYLEEAEDGSPMYLYNFEKLGAWVG</sequence>
<accession>B8LEB4</accession>
<dbReference type="EMBL" id="DS999434">
    <property type="protein sequence ID" value="EED86343.1"/>
    <property type="molecule type" value="Genomic_DNA"/>
</dbReference>
<organism evidence="1 2">
    <name type="scientific">Thalassiosira pseudonana</name>
    <name type="common">Marine diatom</name>
    <name type="synonym">Cyclotella nana</name>
    <dbReference type="NCBI Taxonomy" id="35128"/>
    <lineage>
        <taxon>Eukaryota</taxon>
        <taxon>Sar</taxon>
        <taxon>Stramenopiles</taxon>
        <taxon>Ochrophyta</taxon>
        <taxon>Bacillariophyta</taxon>
        <taxon>Coscinodiscophyceae</taxon>
        <taxon>Thalassiosirophycidae</taxon>
        <taxon>Thalassiosirales</taxon>
        <taxon>Thalassiosiraceae</taxon>
        <taxon>Thalassiosira</taxon>
    </lineage>
</organism>
<dbReference type="RefSeq" id="XP_002297380.1">
    <property type="nucleotide sequence ID" value="XM_002297344.1"/>
</dbReference>
<evidence type="ECO:0000313" key="1">
    <source>
        <dbReference type="EMBL" id="EED86343.1"/>
    </source>
</evidence>
<dbReference type="eggNOG" id="ENOG502T828">
    <property type="taxonomic scope" value="Eukaryota"/>
</dbReference>
<protein>
    <submittedName>
        <fullName evidence="1">Uncharacterized protein</fullName>
    </submittedName>
</protein>